<dbReference type="GO" id="GO:0004175">
    <property type="term" value="F:endopeptidase activity"/>
    <property type="evidence" value="ECO:0007669"/>
    <property type="project" value="UniProtKB-ARBA"/>
</dbReference>
<dbReference type="STRING" id="13035.Dacsa_2450"/>
<keyword evidence="1" id="KW-1133">Transmembrane helix</keyword>
<reference evidence="3" key="1">
    <citation type="submission" date="2012-04" db="EMBL/GenBank/DDBJ databases">
        <title>Finished genome of Dactylococcopsis salina PCC 8305.</title>
        <authorList>
            <consortium name="US DOE Joint Genome Institute"/>
            <person name="Gugger M."/>
            <person name="Coursin T."/>
            <person name="Rippka R."/>
            <person name="Tandeau De Marsac N."/>
            <person name="Huntemann M."/>
            <person name="Wei C.-L."/>
            <person name="Han J."/>
            <person name="Detter J.C."/>
            <person name="Han C."/>
            <person name="Tapia R."/>
            <person name="Daligault H."/>
            <person name="Chen A."/>
            <person name="Krypides N."/>
            <person name="Mavromatis K."/>
            <person name="Markowitz V."/>
            <person name="Szeto E."/>
            <person name="Ivanova N."/>
            <person name="Ovchinnikova G."/>
            <person name="Pagani I."/>
            <person name="Pati A."/>
            <person name="Goodwin L."/>
            <person name="Peters L."/>
            <person name="Pitluck S."/>
            <person name="Woyke T."/>
            <person name="Kerfeld C."/>
        </authorList>
    </citation>
    <scope>NUCLEOTIDE SEQUENCE [LARGE SCALE GENOMIC DNA]</scope>
    <source>
        <strain evidence="3">PCC 8305</strain>
    </source>
</reference>
<feature type="transmembrane region" description="Helical" evidence="1">
    <location>
        <begin position="113"/>
        <end position="138"/>
    </location>
</feature>
<dbReference type="HOGENOM" id="CLU_127724_0_0_3"/>
<dbReference type="eggNOG" id="COG1266">
    <property type="taxonomic scope" value="Bacteria"/>
</dbReference>
<dbReference type="GO" id="GO:0006508">
    <property type="term" value="P:proteolysis"/>
    <property type="evidence" value="ECO:0007669"/>
    <property type="project" value="UniProtKB-KW"/>
</dbReference>
<keyword evidence="4" id="KW-1185">Reference proteome</keyword>
<dbReference type="PANTHER" id="PTHR43592:SF7">
    <property type="entry name" value="CAAX AMINO TERMINAL PROTEASE FAMILY PROTEIN"/>
    <property type="match status" value="1"/>
</dbReference>
<feature type="transmembrane region" description="Helical" evidence="1">
    <location>
        <begin position="145"/>
        <end position="162"/>
    </location>
</feature>
<gene>
    <name evidence="3" type="ORF">Dacsa_2450</name>
</gene>
<dbReference type="GO" id="GO:0080120">
    <property type="term" value="P:CAAX-box protein maturation"/>
    <property type="evidence" value="ECO:0007669"/>
    <property type="project" value="UniProtKB-ARBA"/>
</dbReference>
<dbReference type="AlphaFoldDB" id="K9YVU0"/>
<feature type="domain" description="CAAX prenyl protease 2/Lysostaphin resistance protein A-like" evidence="2">
    <location>
        <begin position="92"/>
        <end position="179"/>
    </location>
</feature>
<dbReference type="Proteomes" id="UP000010482">
    <property type="component" value="Chromosome"/>
</dbReference>
<name>K9YVU0_DACS8</name>
<dbReference type="InterPro" id="IPR003675">
    <property type="entry name" value="Rce1/LyrA-like_dom"/>
</dbReference>
<feature type="transmembrane region" description="Helical" evidence="1">
    <location>
        <begin position="15"/>
        <end position="36"/>
    </location>
</feature>
<evidence type="ECO:0000313" key="3">
    <source>
        <dbReference type="EMBL" id="AFZ51046.1"/>
    </source>
</evidence>
<keyword evidence="3" id="KW-0378">Hydrolase</keyword>
<evidence type="ECO:0000313" key="4">
    <source>
        <dbReference type="Proteomes" id="UP000010482"/>
    </source>
</evidence>
<dbReference type="PANTHER" id="PTHR43592">
    <property type="entry name" value="CAAX AMINO TERMINAL PROTEASE"/>
    <property type="match status" value="1"/>
</dbReference>
<keyword evidence="3" id="KW-0645">Protease</keyword>
<dbReference type="KEGG" id="dsl:Dacsa_2450"/>
<keyword evidence="1" id="KW-0472">Membrane</keyword>
<dbReference type="Pfam" id="PF02517">
    <property type="entry name" value="Rce1-like"/>
    <property type="match status" value="1"/>
</dbReference>
<dbReference type="RefSeq" id="WP_015230036.1">
    <property type="nucleotide sequence ID" value="NC_019780.1"/>
</dbReference>
<accession>K9YVU0</accession>
<dbReference type="PATRIC" id="fig|13035.3.peg.2787"/>
<sequence length="191" mass="20762">MTNNFEFEPLTRPQVLTVMGVTAILLLIVAKAWQYLGSVSLFPIAFSLEAILIGLGIAGLIILTSSGIYKIWPAYQRSAQYYLELVLKPLAIPDTVWLGLLPGLSEELLFRGVMIPALGSGMVAVIVSSLLFGVLHLGGIQQWPYGLWATAVGIILGTMMIITGNLLIPIVAHIITNFVSSLIWKLENKSK</sequence>
<keyword evidence="1" id="KW-0812">Transmembrane</keyword>
<protein>
    <submittedName>
        <fullName evidence="3">CAAX amino terminal protease family</fullName>
    </submittedName>
</protein>
<proteinExistence type="predicted"/>
<dbReference type="OrthoDB" id="571316at2"/>
<organism evidence="3 4">
    <name type="scientific">Dactylococcopsis salina (strain PCC 8305)</name>
    <name type="common">Myxobactron salinum</name>
    <dbReference type="NCBI Taxonomy" id="13035"/>
    <lineage>
        <taxon>Bacteria</taxon>
        <taxon>Bacillati</taxon>
        <taxon>Cyanobacteriota</taxon>
        <taxon>Cyanophyceae</taxon>
        <taxon>Nodosilineales</taxon>
        <taxon>Cymatolegaceae</taxon>
        <taxon>Dactylococcopsis</taxon>
    </lineage>
</organism>
<dbReference type="EMBL" id="CP003944">
    <property type="protein sequence ID" value="AFZ51046.1"/>
    <property type="molecule type" value="Genomic_DNA"/>
</dbReference>
<evidence type="ECO:0000259" key="2">
    <source>
        <dbReference type="Pfam" id="PF02517"/>
    </source>
</evidence>
<feature type="transmembrane region" description="Helical" evidence="1">
    <location>
        <begin position="42"/>
        <end position="69"/>
    </location>
</feature>
<evidence type="ECO:0000256" key="1">
    <source>
        <dbReference type="SAM" id="Phobius"/>
    </source>
</evidence>